<sequence>MNQTNDGARLSLKSETTDRRNLVDAYLQLTKEVLPSLAKSGGQDWPVRQDHCFQRIVLDTICGGVWYAYLDRPAYKNLTHEQAQRAVDLCREIAEGRADLQQLNNQSLIWRGKSRVRT</sequence>
<name>E0Y1D9_9PROT</name>
<accession>E0Y1D9</accession>
<organism evidence="1">
    <name type="scientific">uncultured alpha proteobacterium EB080_L58F04</name>
    <dbReference type="NCBI Taxonomy" id="710798"/>
    <lineage>
        <taxon>Bacteria</taxon>
        <taxon>Pseudomonadati</taxon>
        <taxon>Pseudomonadota</taxon>
        <taxon>Alphaproteobacteria</taxon>
        <taxon>environmental samples</taxon>
    </lineage>
</organism>
<dbReference type="AlphaFoldDB" id="E0Y1D9"/>
<evidence type="ECO:0000313" key="1">
    <source>
        <dbReference type="EMBL" id="ADI20480.1"/>
    </source>
</evidence>
<reference evidence="1" key="1">
    <citation type="journal article" date="2011" name="Environ. Microbiol.">
        <title>Time-series analyses of Monterey Bay coastal microbial picoplankton using a 'genome proxy' microarray.</title>
        <authorList>
            <person name="Rich V.I."/>
            <person name="Pham V.D."/>
            <person name="Eppley J."/>
            <person name="Shi Y."/>
            <person name="DeLong E.F."/>
        </authorList>
    </citation>
    <scope>NUCLEOTIDE SEQUENCE</scope>
</reference>
<dbReference type="EMBL" id="GU474942">
    <property type="protein sequence ID" value="ADI20480.1"/>
    <property type="molecule type" value="Genomic_DNA"/>
</dbReference>
<protein>
    <submittedName>
        <fullName evidence="1">Uncharacterized protein</fullName>
    </submittedName>
</protein>
<proteinExistence type="predicted"/>